<sequence length="444" mass="50447">MDSEEKTGICETCTSNIINIATCAKTCTRETPHSKWLFDEIDEDRDNFISPSEVKELFLEIEFKAVEANKEQAIAEVMTKFDIDGDRKITKDEFVDGLTKWLDEVKYAVDRQIYSPRSLKDINQVFQPWVQNKRREREIKRTIMLDIQENFLRIGHGRLLTENGKPNLPNIRRLFEQFDRDGDNFISERELRALILDIRFGKISMEVLNEAAKGLMQELDTSGDNLISEQEFVKGLEKWLINTTPIQASKSSVGSEDEIYPKSGEETDKLEEEAESKGIVVENSPQAWMKAIMYLVIGIITLSVLAEPLIESVQKFSESAGIPSFFISFILVPLATTARAATSAISTASHKTPITTSLTFSEIYGGVFMNNILGFSVLLSLIYFREMTWEFSAEVLVVLIVCFIVGLVASFRFTFALWTASIAYMLYPVSLLLVYVFNNVLQYV</sequence>
<comment type="caution">
    <text evidence="13">The sequence shown here is derived from an EMBL/GenBank/DDBJ whole genome shotgun (WGS) entry which is preliminary data.</text>
</comment>
<gene>
    <name evidence="12" type="ORF">TIFTF001_039472</name>
    <name evidence="13" type="ORF">TIFTF001_039474</name>
</gene>
<feature type="domain" description="EF-hand" evidence="11">
    <location>
        <begin position="166"/>
        <end position="201"/>
    </location>
</feature>
<protein>
    <recommendedName>
        <fullName evidence="11">EF-hand domain-containing protein</fullName>
    </recommendedName>
</protein>
<dbReference type="Pfam" id="PF13499">
    <property type="entry name" value="EF-hand_7"/>
    <property type="match status" value="2"/>
</dbReference>
<evidence type="ECO:0000256" key="4">
    <source>
        <dbReference type="ARBA" id="ARBA00022692"/>
    </source>
</evidence>
<dbReference type="GO" id="GO:0012505">
    <property type="term" value="C:endomembrane system"/>
    <property type="evidence" value="ECO:0007669"/>
    <property type="project" value="UniProtKB-SubCell"/>
</dbReference>
<dbReference type="InterPro" id="IPR004837">
    <property type="entry name" value="NaCa_Exmemb"/>
</dbReference>
<feature type="transmembrane region" description="Helical" evidence="10">
    <location>
        <begin position="391"/>
        <end position="409"/>
    </location>
</feature>
<dbReference type="InterPro" id="IPR002048">
    <property type="entry name" value="EF_hand_dom"/>
</dbReference>
<evidence type="ECO:0000256" key="6">
    <source>
        <dbReference type="ARBA" id="ARBA00022989"/>
    </source>
</evidence>
<keyword evidence="14" id="KW-1185">Reference proteome</keyword>
<keyword evidence="6 10" id="KW-1133">Transmembrane helix</keyword>
<dbReference type="SUPFAM" id="SSF47473">
    <property type="entry name" value="EF-hand"/>
    <property type="match status" value="1"/>
</dbReference>
<dbReference type="CDD" id="cd00051">
    <property type="entry name" value="EFh"/>
    <property type="match status" value="2"/>
</dbReference>
<comment type="subcellular location">
    <subcellularLocation>
        <location evidence="1">Endomembrane system</location>
        <topology evidence="1">Multi-pass membrane protein</topology>
    </subcellularLocation>
</comment>
<dbReference type="InterPro" id="IPR011992">
    <property type="entry name" value="EF-hand-dom_pair"/>
</dbReference>
<dbReference type="SMART" id="SM00054">
    <property type="entry name" value="EFh"/>
    <property type="match status" value="4"/>
</dbReference>
<dbReference type="GO" id="GO:0005509">
    <property type="term" value="F:calcium ion binding"/>
    <property type="evidence" value="ECO:0007669"/>
    <property type="project" value="InterPro"/>
</dbReference>
<keyword evidence="2" id="KW-0813">Transport</keyword>
<evidence type="ECO:0000313" key="13">
    <source>
        <dbReference type="EMBL" id="GMN70431.1"/>
    </source>
</evidence>
<evidence type="ECO:0000256" key="2">
    <source>
        <dbReference type="ARBA" id="ARBA00022448"/>
    </source>
</evidence>
<dbReference type="Proteomes" id="UP001187192">
    <property type="component" value="Unassembled WGS sequence"/>
</dbReference>
<dbReference type="InterPro" id="IPR004713">
    <property type="entry name" value="CaH_exchang"/>
</dbReference>
<dbReference type="EMBL" id="BTGU01001145">
    <property type="protein sequence ID" value="GMN70431.1"/>
    <property type="molecule type" value="Genomic_DNA"/>
</dbReference>
<keyword evidence="8 10" id="KW-0472">Membrane</keyword>
<dbReference type="GO" id="GO:0015369">
    <property type="term" value="F:calcium:proton antiporter activity"/>
    <property type="evidence" value="ECO:0007669"/>
    <property type="project" value="TreeGrafter"/>
</dbReference>
<accession>A0AA88JFW2</accession>
<evidence type="ECO:0000256" key="9">
    <source>
        <dbReference type="SAM" id="MobiDB-lite"/>
    </source>
</evidence>
<evidence type="ECO:0000256" key="5">
    <source>
        <dbReference type="ARBA" id="ARBA00022837"/>
    </source>
</evidence>
<name>A0AA88JFW2_FICCA</name>
<dbReference type="GO" id="GO:0006874">
    <property type="term" value="P:intracellular calcium ion homeostasis"/>
    <property type="evidence" value="ECO:0007669"/>
    <property type="project" value="TreeGrafter"/>
</dbReference>
<evidence type="ECO:0000256" key="8">
    <source>
        <dbReference type="ARBA" id="ARBA00023136"/>
    </source>
</evidence>
<dbReference type="PANTHER" id="PTHR31503">
    <property type="entry name" value="VACUOLAR CALCIUM ION TRANSPORTER"/>
    <property type="match status" value="1"/>
</dbReference>
<reference evidence="13" key="1">
    <citation type="submission" date="2023-07" db="EMBL/GenBank/DDBJ databases">
        <title>draft genome sequence of fig (Ficus carica).</title>
        <authorList>
            <person name="Takahashi T."/>
            <person name="Nishimura K."/>
        </authorList>
    </citation>
    <scope>NUCLEOTIDE SEQUENCE</scope>
</reference>
<keyword evidence="5" id="KW-0106">Calcium</keyword>
<keyword evidence="3" id="KW-0050">Antiport</keyword>
<dbReference type="Pfam" id="PF01699">
    <property type="entry name" value="Na_Ca_ex"/>
    <property type="match status" value="1"/>
</dbReference>
<evidence type="ECO:0000256" key="10">
    <source>
        <dbReference type="SAM" id="Phobius"/>
    </source>
</evidence>
<feature type="transmembrane region" description="Helical" evidence="10">
    <location>
        <begin position="363"/>
        <end position="384"/>
    </location>
</feature>
<dbReference type="PROSITE" id="PS00018">
    <property type="entry name" value="EF_HAND_1"/>
    <property type="match status" value="4"/>
</dbReference>
<evidence type="ECO:0000313" key="12">
    <source>
        <dbReference type="EMBL" id="GMN70430.1"/>
    </source>
</evidence>
<feature type="transmembrane region" description="Helical" evidence="10">
    <location>
        <begin position="415"/>
        <end position="437"/>
    </location>
</feature>
<evidence type="ECO:0000259" key="11">
    <source>
        <dbReference type="PROSITE" id="PS50222"/>
    </source>
</evidence>
<feature type="region of interest" description="Disordered" evidence="9">
    <location>
        <begin position="252"/>
        <end position="276"/>
    </location>
</feature>
<feature type="transmembrane region" description="Helical" evidence="10">
    <location>
        <begin position="291"/>
        <end position="310"/>
    </location>
</feature>
<keyword evidence="4 10" id="KW-0812">Transmembrane</keyword>
<feature type="domain" description="EF-hand" evidence="11">
    <location>
        <begin position="207"/>
        <end position="242"/>
    </location>
</feature>
<keyword evidence="7" id="KW-0406">Ion transport</keyword>
<evidence type="ECO:0000256" key="1">
    <source>
        <dbReference type="ARBA" id="ARBA00004127"/>
    </source>
</evidence>
<feature type="domain" description="EF-hand" evidence="11">
    <location>
        <begin position="69"/>
        <end position="104"/>
    </location>
</feature>
<dbReference type="PROSITE" id="PS50222">
    <property type="entry name" value="EF_HAND_2"/>
    <property type="match status" value="4"/>
</dbReference>
<evidence type="ECO:0000256" key="7">
    <source>
        <dbReference type="ARBA" id="ARBA00023065"/>
    </source>
</evidence>
<dbReference type="AlphaFoldDB" id="A0AA88JFW2"/>
<dbReference type="EMBL" id="BTGU01001144">
    <property type="protein sequence ID" value="GMN70430.1"/>
    <property type="molecule type" value="Genomic_DNA"/>
</dbReference>
<feature type="transmembrane region" description="Helical" evidence="10">
    <location>
        <begin position="322"/>
        <end position="343"/>
    </location>
</feature>
<dbReference type="PANTHER" id="PTHR31503:SF79">
    <property type="entry name" value="CALCIUM-BINDING EF-HAND PROTEIN"/>
    <property type="match status" value="1"/>
</dbReference>
<evidence type="ECO:0000256" key="3">
    <source>
        <dbReference type="ARBA" id="ARBA00022449"/>
    </source>
</evidence>
<dbReference type="GO" id="GO:0016020">
    <property type="term" value="C:membrane"/>
    <property type="evidence" value="ECO:0007669"/>
    <property type="project" value="InterPro"/>
</dbReference>
<evidence type="ECO:0000313" key="14">
    <source>
        <dbReference type="Proteomes" id="UP001187192"/>
    </source>
</evidence>
<feature type="domain" description="EF-hand" evidence="11">
    <location>
        <begin position="29"/>
        <end position="64"/>
    </location>
</feature>
<dbReference type="InterPro" id="IPR018247">
    <property type="entry name" value="EF_Hand_1_Ca_BS"/>
</dbReference>
<proteinExistence type="predicted"/>
<dbReference type="Gene3D" id="1.10.238.10">
    <property type="entry name" value="EF-hand"/>
    <property type="match status" value="2"/>
</dbReference>
<organism evidence="13 14">
    <name type="scientific">Ficus carica</name>
    <name type="common">Common fig</name>
    <dbReference type="NCBI Taxonomy" id="3494"/>
    <lineage>
        <taxon>Eukaryota</taxon>
        <taxon>Viridiplantae</taxon>
        <taxon>Streptophyta</taxon>
        <taxon>Embryophyta</taxon>
        <taxon>Tracheophyta</taxon>
        <taxon>Spermatophyta</taxon>
        <taxon>Magnoliopsida</taxon>
        <taxon>eudicotyledons</taxon>
        <taxon>Gunneridae</taxon>
        <taxon>Pentapetalae</taxon>
        <taxon>rosids</taxon>
        <taxon>fabids</taxon>
        <taxon>Rosales</taxon>
        <taxon>Moraceae</taxon>
        <taxon>Ficeae</taxon>
        <taxon>Ficus</taxon>
    </lineage>
</organism>